<comment type="caution">
    <text evidence="1">The sequence shown here is derived from an EMBL/GenBank/DDBJ whole genome shotgun (WGS) entry which is preliminary data.</text>
</comment>
<evidence type="ECO:0000313" key="1">
    <source>
        <dbReference type="EMBL" id="KAJ9086210.1"/>
    </source>
</evidence>
<sequence>MAFQAWPASPVGVQPDSGMGCDIGGLPRQYVCPEFIVLSLWFGFITKYRTSAIVQH</sequence>
<dbReference type="Proteomes" id="UP001165960">
    <property type="component" value="Unassembled WGS sequence"/>
</dbReference>
<evidence type="ECO:0000313" key="2">
    <source>
        <dbReference type="Proteomes" id="UP001165960"/>
    </source>
</evidence>
<reference evidence="1" key="1">
    <citation type="submission" date="2022-04" db="EMBL/GenBank/DDBJ databases">
        <title>Genome of the entomopathogenic fungus Entomophthora muscae.</title>
        <authorList>
            <person name="Elya C."/>
            <person name="Lovett B.R."/>
            <person name="Lee E."/>
            <person name="Macias A.M."/>
            <person name="Hajek A.E."/>
            <person name="De Bivort B.L."/>
            <person name="Kasson M.T."/>
            <person name="De Fine Licht H.H."/>
            <person name="Stajich J.E."/>
        </authorList>
    </citation>
    <scope>NUCLEOTIDE SEQUENCE</scope>
    <source>
        <strain evidence="1">Berkeley</strain>
    </source>
</reference>
<proteinExistence type="predicted"/>
<keyword evidence="2" id="KW-1185">Reference proteome</keyword>
<dbReference type="EMBL" id="QTSX02000728">
    <property type="protein sequence ID" value="KAJ9086210.1"/>
    <property type="molecule type" value="Genomic_DNA"/>
</dbReference>
<gene>
    <name evidence="1" type="ORF">DSO57_1006411</name>
</gene>
<organism evidence="1 2">
    <name type="scientific">Entomophthora muscae</name>
    <dbReference type="NCBI Taxonomy" id="34485"/>
    <lineage>
        <taxon>Eukaryota</taxon>
        <taxon>Fungi</taxon>
        <taxon>Fungi incertae sedis</taxon>
        <taxon>Zoopagomycota</taxon>
        <taxon>Entomophthoromycotina</taxon>
        <taxon>Entomophthoromycetes</taxon>
        <taxon>Entomophthorales</taxon>
        <taxon>Entomophthoraceae</taxon>
        <taxon>Entomophthora</taxon>
    </lineage>
</organism>
<protein>
    <submittedName>
        <fullName evidence="1">Uncharacterized protein</fullName>
    </submittedName>
</protein>
<accession>A0ACC2UHA6</accession>
<name>A0ACC2UHA6_9FUNG</name>